<name>A0ABS9TEJ6_9PSEU</name>
<evidence type="ECO:0000256" key="1">
    <source>
        <dbReference type="SAM" id="SignalP"/>
    </source>
</evidence>
<protein>
    <submittedName>
        <fullName evidence="3">Beta-lactamase family protein</fullName>
    </submittedName>
</protein>
<comment type="caution">
    <text evidence="3">The sequence shown here is derived from an EMBL/GenBank/DDBJ whole genome shotgun (WGS) entry which is preliminary data.</text>
</comment>
<dbReference type="EMBL" id="JAKXMK010000011">
    <property type="protein sequence ID" value="MCH6166922.1"/>
    <property type="molecule type" value="Genomic_DNA"/>
</dbReference>
<reference evidence="3 4" key="1">
    <citation type="submission" date="2022-03" db="EMBL/GenBank/DDBJ databases">
        <title>Pseudonocardia alaer sp. nov., a novel actinomycete isolated from reed forest soil.</title>
        <authorList>
            <person name="Wang L."/>
        </authorList>
    </citation>
    <scope>NUCLEOTIDE SEQUENCE [LARGE SCALE GENOMIC DNA]</scope>
    <source>
        <strain evidence="3 4">Y-16303</strain>
    </source>
</reference>
<dbReference type="Proteomes" id="UP001299970">
    <property type="component" value="Unassembled WGS sequence"/>
</dbReference>
<dbReference type="SUPFAM" id="SSF56601">
    <property type="entry name" value="beta-lactamase/transpeptidase-like"/>
    <property type="match status" value="1"/>
</dbReference>
<dbReference type="Pfam" id="PF00144">
    <property type="entry name" value="Beta-lactamase"/>
    <property type="match status" value="1"/>
</dbReference>
<keyword evidence="1" id="KW-0732">Signal</keyword>
<keyword evidence="4" id="KW-1185">Reference proteome</keyword>
<feature type="domain" description="Beta-lactamase-related" evidence="2">
    <location>
        <begin position="44"/>
        <end position="382"/>
    </location>
</feature>
<dbReference type="InterPro" id="IPR001466">
    <property type="entry name" value="Beta-lactam-related"/>
</dbReference>
<dbReference type="PROSITE" id="PS51257">
    <property type="entry name" value="PROKAR_LIPOPROTEIN"/>
    <property type="match status" value="1"/>
</dbReference>
<accession>A0ABS9TEJ6</accession>
<dbReference type="InterPro" id="IPR012338">
    <property type="entry name" value="Beta-lactam/transpept-like"/>
</dbReference>
<feature type="chain" id="PRO_5046899665" evidence="1">
    <location>
        <begin position="25"/>
        <end position="407"/>
    </location>
</feature>
<dbReference type="PANTHER" id="PTHR46825:SF7">
    <property type="entry name" value="D-ALANYL-D-ALANINE CARBOXYPEPTIDASE"/>
    <property type="match status" value="1"/>
</dbReference>
<evidence type="ECO:0000313" key="4">
    <source>
        <dbReference type="Proteomes" id="UP001299970"/>
    </source>
</evidence>
<gene>
    <name evidence="3" type="ORF">MMF94_14630</name>
</gene>
<evidence type="ECO:0000259" key="2">
    <source>
        <dbReference type="Pfam" id="PF00144"/>
    </source>
</evidence>
<evidence type="ECO:0000313" key="3">
    <source>
        <dbReference type="EMBL" id="MCH6166922.1"/>
    </source>
</evidence>
<dbReference type="Gene3D" id="3.40.710.10">
    <property type="entry name" value="DD-peptidase/beta-lactamase superfamily"/>
    <property type="match status" value="1"/>
</dbReference>
<dbReference type="InterPro" id="IPR050491">
    <property type="entry name" value="AmpC-like"/>
</dbReference>
<organism evidence="3 4">
    <name type="scientific">Pseudonocardia alaniniphila</name>
    <dbReference type="NCBI Taxonomy" id="75291"/>
    <lineage>
        <taxon>Bacteria</taxon>
        <taxon>Bacillati</taxon>
        <taxon>Actinomycetota</taxon>
        <taxon>Actinomycetes</taxon>
        <taxon>Pseudonocardiales</taxon>
        <taxon>Pseudonocardiaceae</taxon>
        <taxon>Pseudonocardia</taxon>
    </lineage>
</organism>
<dbReference type="RefSeq" id="WP_241036950.1">
    <property type="nucleotide sequence ID" value="NZ_BAAAJF010000036.1"/>
</dbReference>
<proteinExistence type="predicted"/>
<sequence length="407" mass="43556">MRKAIVVAALVVILAGCTSSNNGAGSATGPGVSIDPVKADAVVKVVRDTMATEHLRAVLVRVTVDGQDLITQAFGESMTGVPASTDMHFRNGAVAISYMSTLLLQLVDEKKVSLDDKVSTWLPDIPHTDRVTLGQLAQMTSGYVDFVQEPAFSAASYAQPFKQWTPEEQLAYAVSKPLVYEPGTNWNYSHTNYVILGLALEKITGQDLATALREKTLGPLGLDNTTDPGTAAITEPVLHAFSSERRQALQIPAGVPFYEESTYWNPSWTLARGAIQTTNLHDLSVTAAAINSGQLLSPESYAKMVSTELRGRTTAIAGCAACFDQNIAYTYGLGVVISGNWLLQNPLFSGESAVEAYLPSQKIAIAVAVTYQPEAFDPTTGAYTNAADKLWRQIAAQVAPSDPPPMK</sequence>
<feature type="signal peptide" evidence="1">
    <location>
        <begin position="1"/>
        <end position="24"/>
    </location>
</feature>
<dbReference type="PANTHER" id="PTHR46825">
    <property type="entry name" value="D-ALANYL-D-ALANINE-CARBOXYPEPTIDASE/ENDOPEPTIDASE AMPH"/>
    <property type="match status" value="1"/>
</dbReference>